<comment type="caution">
    <text evidence="8">The sequence shown here is derived from an EMBL/GenBank/DDBJ whole genome shotgun (WGS) entry which is preliminary data.</text>
</comment>
<keyword evidence="9" id="KW-1185">Reference proteome</keyword>
<gene>
    <name evidence="8" type="ORF">IW254_000309</name>
</gene>
<evidence type="ECO:0000313" key="8">
    <source>
        <dbReference type="EMBL" id="MBG6121340.1"/>
    </source>
</evidence>
<organism evidence="8 9">
    <name type="scientific">Corynebacterium aquatimens</name>
    <dbReference type="NCBI Taxonomy" id="1190508"/>
    <lineage>
        <taxon>Bacteria</taxon>
        <taxon>Bacillati</taxon>
        <taxon>Actinomycetota</taxon>
        <taxon>Actinomycetes</taxon>
        <taxon>Mycobacteriales</taxon>
        <taxon>Corynebacteriaceae</taxon>
        <taxon>Corynebacterium</taxon>
    </lineage>
</organism>
<evidence type="ECO:0000313" key="9">
    <source>
        <dbReference type="Proteomes" id="UP000658613"/>
    </source>
</evidence>
<dbReference type="RefSeq" id="WP_196823917.1">
    <property type="nucleotide sequence ID" value="NZ_CP046980.1"/>
</dbReference>
<accession>A0A931DWE7</accession>
<dbReference type="InterPro" id="IPR007168">
    <property type="entry name" value="Phageshock_PspC_N"/>
</dbReference>
<dbReference type="PANTHER" id="PTHR33885:SF3">
    <property type="entry name" value="PHAGE SHOCK PROTEIN C"/>
    <property type="match status" value="1"/>
</dbReference>
<keyword evidence="3 6" id="KW-0812">Transmembrane</keyword>
<keyword evidence="2" id="KW-1003">Cell membrane</keyword>
<evidence type="ECO:0000256" key="5">
    <source>
        <dbReference type="ARBA" id="ARBA00023136"/>
    </source>
</evidence>
<evidence type="ECO:0000256" key="1">
    <source>
        <dbReference type="ARBA" id="ARBA00004162"/>
    </source>
</evidence>
<dbReference type="GO" id="GO:0005886">
    <property type="term" value="C:plasma membrane"/>
    <property type="evidence" value="ECO:0007669"/>
    <property type="project" value="UniProtKB-SubCell"/>
</dbReference>
<feature type="transmembrane region" description="Helical" evidence="6">
    <location>
        <begin position="57"/>
        <end position="80"/>
    </location>
</feature>
<evidence type="ECO:0000256" key="6">
    <source>
        <dbReference type="SAM" id="Phobius"/>
    </source>
</evidence>
<sequence>MSQPNPDYVPNPNVNVPGANPIPPQPVLVRPRTDRIIAGVCAGLADHFNIDHTLMRVIFVFLTLAGFSGVLAYLVCWAIIPEQKI</sequence>
<feature type="domain" description="Phage shock protein PspC N-terminal" evidence="7">
    <location>
        <begin position="28"/>
        <end position="82"/>
    </location>
</feature>
<evidence type="ECO:0000256" key="4">
    <source>
        <dbReference type="ARBA" id="ARBA00022989"/>
    </source>
</evidence>
<keyword evidence="5 6" id="KW-0472">Membrane</keyword>
<dbReference type="AlphaFoldDB" id="A0A931DWE7"/>
<dbReference type="Proteomes" id="UP000658613">
    <property type="component" value="Unassembled WGS sequence"/>
</dbReference>
<dbReference type="InterPro" id="IPR052027">
    <property type="entry name" value="PspC"/>
</dbReference>
<name>A0A931DWE7_9CORY</name>
<keyword evidence="4 6" id="KW-1133">Transmembrane helix</keyword>
<comment type="subcellular location">
    <subcellularLocation>
        <location evidence="1">Cell membrane</location>
        <topology evidence="1">Single-pass membrane protein</topology>
    </subcellularLocation>
</comment>
<reference evidence="8" key="1">
    <citation type="submission" date="2020-11" db="EMBL/GenBank/DDBJ databases">
        <title>Sequencing the genomes of 1000 actinobacteria strains.</title>
        <authorList>
            <person name="Klenk H.-P."/>
        </authorList>
    </citation>
    <scope>NUCLEOTIDE SEQUENCE</scope>
    <source>
        <strain evidence="8">DSM 45632</strain>
    </source>
</reference>
<proteinExistence type="predicted"/>
<evidence type="ECO:0000256" key="3">
    <source>
        <dbReference type="ARBA" id="ARBA00022692"/>
    </source>
</evidence>
<protein>
    <submittedName>
        <fullName evidence="8">Phage shock protein PspC (Stress-responsive transcriptional regulator)</fullName>
    </submittedName>
</protein>
<dbReference type="Pfam" id="PF04024">
    <property type="entry name" value="PspC"/>
    <property type="match status" value="1"/>
</dbReference>
<dbReference type="PANTHER" id="PTHR33885">
    <property type="entry name" value="PHAGE SHOCK PROTEIN C"/>
    <property type="match status" value="1"/>
</dbReference>
<dbReference type="EMBL" id="JADOUE010000001">
    <property type="protein sequence ID" value="MBG6121340.1"/>
    <property type="molecule type" value="Genomic_DNA"/>
</dbReference>
<evidence type="ECO:0000256" key="2">
    <source>
        <dbReference type="ARBA" id="ARBA00022475"/>
    </source>
</evidence>
<evidence type="ECO:0000259" key="7">
    <source>
        <dbReference type="Pfam" id="PF04024"/>
    </source>
</evidence>